<comment type="subcellular location">
    <subcellularLocation>
        <location evidence="1">Nucleus</location>
    </subcellularLocation>
</comment>
<dbReference type="GO" id="GO:0016604">
    <property type="term" value="C:nuclear body"/>
    <property type="evidence" value="ECO:0007669"/>
    <property type="project" value="TreeGrafter"/>
</dbReference>
<accession>A0A0C2IRM2</accession>
<dbReference type="GO" id="GO:0000380">
    <property type="term" value="P:alternative mRNA splicing, via spliceosome"/>
    <property type="evidence" value="ECO:0007669"/>
    <property type="project" value="TreeGrafter"/>
</dbReference>
<proteinExistence type="predicted"/>
<feature type="compositionally biased region" description="Polar residues" evidence="8">
    <location>
        <begin position="98"/>
        <end position="107"/>
    </location>
</feature>
<keyword evidence="2" id="KW-0597">Phosphoprotein</keyword>
<dbReference type="SUPFAM" id="SSF51045">
    <property type="entry name" value="WW domain"/>
    <property type="match status" value="1"/>
</dbReference>
<comment type="caution">
    <text evidence="9">The sequence shown here is derived from an EMBL/GenBank/DDBJ whole genome shotgun (WGS) entry which is preliminary data.</text>
</comment>
<keyword evidence="3" id="KW-0507">mRNA processing</keyword>
<keyword evidence="7" id="KW-0539">Nucleus</keyword>
<evidence type="ECO:0000256" key="5">
    <source>
        <dbReference type="ARBA" id="ARBA00023015"/>
    </source>
</evidence>
<protein>
    <submittedName>
        <fullName evidence="9">Polyglutamine-binding protein 1</fullName>
    </submittedName>
</protein>
<dbReference type="AlphaFoldDB" id="A0A0C2IRM2"/>
<evidence type="ECO:0000256" key="8">
    <source>
        <dbReference type="SAM" id="MobiDB-lite"/>
    </source>
</evidence>
<name>A0A0C2IRM2_THEKT</name>
<evidence type="ECO:0000256" key="3">
    <source>
        <dbReference type="ARBA" id="ARBA00022664"/>
    </source>
</evidence>
<evidence type="ECO:0000256" key="6">
    <source>
        <dbReference type="ARBA" id="ARBA00023163"/>
    </source>
</evidence>
<dbReference type="EMBL" id="JWZT01002965">
    <property type="protein sequence ID" value="KII68084.1"/>
    <property type="molecule type" value="Genomic_DNA"/>
</dbReference>
<dbReference type="Gene3D" id="3.40.30.10">
    <property type="entry name" value="Glutaredoxin"/>
    <property type="match status" value="1"/>
</dbReference>
<dbReference type="PANTHER" id="PTHR21737:SF3">
    <property type="entry name" value="POLYGLUTAMINE-BINDING PROTEIN 1"/>
    <property type="match status" value="1"/>
</dbReference>
<evidence type="ECO:0000256" key="1">
    <source>
        <dbReference type="ARBA" id="ARBA00004123"/>
    </source>
</evidence>
<evidence type="ECO:0000313" key="9">
    <source>
        <dbReference type="EMBL" id="KII68084.1"/>
    </source>
</evidence>
<feature type="compositionally biased region" description="Basic residues" evidence="8">
    <location>
        <begin position="114"/>
        <end position="123"/>
    </location>
</feature>
<sequence length="186" mass="21383">MIPEELKNRLAKRGIVLTKNDNKSCRSCSNRDNPNHECPKLCETHGDNSGRHSLQDWYMVPDQTSGYYYYWNITKKLVCWLHPLDSNVIMYPDKTNDRVGSNAQQQNEPDRSIQRKSKMREHSRKQMESNDLDPMDPASYSDVPRGTWSSGLFNEDEADTGVDTTASGSLFQQRPYPPPSAIVRKK</sequence>
<dbReference type="PANTHER" id="PTHR21737">
    <property type="entry name" value="POLYGLUTAMINE BINDING PROTEIN 1/MARVEL MEMBRANE-ASSOCIATING DOMAIN CONTAINING 3"/>
    <property type="match status" value="1"/>
</dbReference>
<evidence type="ECO:0000313" key="10">
    <source>
        <dbReference type="Proteomes" id="UP000031668"/>
    </source>
</evidence>
<dbReference type="Proteomes" id="UP000031668">
    <property type="component" value="Unassembled WGS sequence"/>
</dbReference>
<dbReference type="InterPro" id="IPR036020">
    <property type="entry name" value="WW_dom_sf"/>
</dbReference>
<keyword evidence="5" id="KW-0805">Transcription regulation</keyword>
<keyword evidence="10" id="KW-1185">Reference proteome</keyword>
<keyword evidence="6" id="KW-0804">Transcription</keyword>
<keyword evidence="4" id="KW-0677">Repeat</keyword>
<evidence type="ECO:0000256" key="2">
    <source>
        <dbReference type="ARBA" id="ARBA00022553"/>
    </source>
</evidence>
<reference evidence="9 10" key="1">
    <citation type="journal article" date="2014" name="Genome Biol. Evol.">
        <title>The genome of the myxosporean Thelohanellus kitauei shows adaptations to nutrient acquisition within its fish host.</title>
        <authorList>
            <person name="Yang Y."/>
            <person name="Xiong J."/>
            <person name="Zhou Z."/>
            <person name="Huo F."/>
            <person name="Miao W."/>
            <person name="Ran C."/>
            <person name="Liu Y."/>
            <person name="Zhang J."/>
            <person name="Feng J."/>
            <person name="Wang M."/>
            <person name="Wang M."/>
            <person name="Wang L."/>
            <person name="Yao B."/>
        </authorList>
    </citation>
    <scope>NUCLEOTIDE SEQUENCE [LARGE SCALE GENOMIC DNA]</scope>
    <source>
        <strain evidence="9">Wuqing</strain>
    </source>
</reference>
<evidence type="ECO:0000256" key="4">
    <source>
        <dbReference type="ARBA" id="ARBA00022737"/>
    </source>
</evidence>
<organism evidence="9 10">
    <name type="scientific">Thelohanellus kitauei</name>
    <name type="common">Myxosporean</name>
    <dbReference type="NCBI Taxonomy" id="669202"/>
    <lineage>
        <taxon>Eukaryota</taxon>
        <taxon>Metazoa</taxon>
        <taxon>Cnidaria</taxon>
        <taxon>Myxozoa</taxon>
        <taxon>Myxosporea</taxon>
        <taxon>Bivalvulida</taxon>
        <taxon>Platysporina</taxon>
        <taxon>Myxobolidae</taxon>
        <taxon>Thelohanellus</taxon>
    </lineage>
</organism>
<feature type="compositionally biased region" description="Polar residues" evidence="8">
    <location>
        <begin position="162"/>
        <end position="172"/>
    </location>
</feature>
<feature type="region of interest" description="Disordered" evidence="8">
    <location>
        <begin position="95"/>
        <end position="186"/>
    </location>
</feature>
<dbReference type="OrthoDB" id="6018670at2759"/>
<dbReference type="GO" id="GO:0043021">
    <property type="term" value="F:ribonucleoprotein complex binding"/>
    <property type="evidence" value="ECO:0007669"/>
    <property type="project" value="TreeGrafter"/>
</dbReference>
<dbReference type="GO" id="GO:0005737">
    <property type="term" value="C:cytoplasm"/>
    <property type="evidence" value="ECO:0007669"/>
    <property type="project" value="TreeGrafter"/>
</dbReference>
<evidence type="ECO:0000256" key="7">
    <source>
        <dbReference type="ARBA" id="ARBA00023242"/>
    </source>
</evidence>
<gene>
    <name evidence="9" type="ORF">RF11_06290</name>
</gene>